<dbReference type="InterPro" id="IPR001128">
    <property type="entry name" value="Cyt_P450"/>
</dbReference>
<dbReference type="Gene3D" id="1.10.630.10">
    <property type="entry name" value="Cytochrome P450"/>
    <property type="match status" value="1"/>
</dbReference>
<proteinExistence type="inferred from homology"/>
<dbReference type="PANTHER" id="PTHR24305:SF166">
    <property type="entry name" value="CYTOCHROME P450 12A4, MITOCHONDRIAL-RELATED"/>
    <property type="match status" value="1"/>
</dbReference>
<sequence length="529" mass="59929">MLLLAGSLFAIVVVVYKKIIYPLYLSPLAKFPSAHPLASISSLWIQWKRLTDKEFDAVVCGFRQKGPYLRLGPNEVAVNTMERGVRNIYGVGSDNFDKSPWYNFFKNHGFRNTFCALGSEHAVHRRRISGVYSKSFLQSSPHIRTILDTVIQGRILPILARKAKDEETVDILALNLAYGLDFVSAFIFGLPRGVKFLEDRASREHWLELYDRTHPKSLFWLAEYPVLAQVASKFGIPLVPKGFPKAKRELETWALKRLKLAEDVLAENPTDDTIRPGDMPLLYHALKAGMETEQGKKKNGRFVPNNTQRHELASECLDHLVATRDTFGITFSFVILNLSRNLEVQEQLRAELRSMTRPFRYHDEKKTEIPAPQALESLTLLNAVIKESLRLRNTGPTLNPRITPKGRKVTLGPCDDIPAGTRVGAYAWCLHRNEEGYPSPTTWDPTRWIVDASDPKAGERDRWFWAFGSGSRQCLGQNLAFELMRFAVAGIYTNFKTSIVDDSAFVGDETFVTGDGSEQLILKIERLEN</sequence>
<dbReference type="GeneID" id="8437208"/>
<dbReference type="STRING" id="336963.C4JMY7"/>
<dbReference type="RefSeq" id="XP_002544678.1">
    <property type="nucleotide sequence ID" value="XM_002544632.1"/>
</dbReference>
<name>C4JMY7_UNCRE</name>
<dbReference type="GO" id="GO:0020037">
    <property type="term" value="F:heme binding"/>
    <property type="evidence" value="ECO:0007669"/>
    <property type="project" value="InterPro"/>
</dbReference>
<keyword evidence="7" id="KW-0503">Monooxygenase</keyword>
<dbReference type="InterPro" id="IPR050121">
    <property type="entry name" value="Cytochrome_P450_monoxygenase"/>
</dbReference>
<evidence type="ECO:0000313" key="9">
    <source>
        <dbReference type="Proteomes" id="UP000002058"/>
    </source>
</evidence>
<keyword evidence="3 6" id="KW-0479">Metal-binding</keyword>
<evidence type="ECO:0000256" key="6">
    <source>
        <dbReference type="PIRSR" id="PIRSR602403-1"/>
    </source>
</evidence>
<dbReference type="GO" id="GO:0016705">
    <property type="term" value="F:oxidoreductase activity, acting on paired donors, with incorporation or reduction of molecular oxygen"/>
    <property type="evidence" value="ECO:0007669"/>
    <property type="project" value="InterPro"/>
</dbReference>
<evidence type="ECO:0000256" key="7">
    <source>
        <dbReference type="RuleBase" id="RU000461"/>
    </source>
</evidence>
<evidence type="ECO:0000256" key="4">
    <source>
        <dbReference type="ARBA" id="ARBA00023002"/>
    </source>
</evidence>
<protein>
    <recommendedName>
        <fullName evidence="10">Cytochrome P450 monooxygenase</fullName>
    </recommendedName>
</protein>
<dbReference type="eggNOG" id="KOG0158">
    <property type="taxonomic scope" value="Eukaryota"/>
</dbReference>
<keyword evidence="4 7" id="KW-0560">Oxidoreductase</keyword>
<dbReference type="PRINTS" id="PR00385">
    <property type="entry name" value="P450"/>
</dbReference>
<dbReference type="EMBL" id="CH476616">
    <property type="protein sequence ID" value="EEP79349.1"/>
    <property type="molecule type" value="Genomic_DNA"/>
</dbReference>
<evidence type="ECO:0000256" key="2">
    <source>
        <dbReference type="ARBA" id="ARBA00010617"/>
    </source>
</evidence>
<dbReference type="PANTHER" id="PTHR24305">
    <property type="entry name" value="CYTOCHROME P450"/>
    <property type="match status" value="1"/>
</dbReference>
<evidence type="ECO:0000313" key="8">
    <source>
        <dbReference type="EMBL" id="EEP79349.1"/>
    </source>
</evidence>
<dbReference type="Proteomes" id="UP000002058">
    <property type="component" value="Unassembled WGS sequence"/>
</dbReference>
<dbReference type="Pfam" id="PF00067">
    <property type="entry name" value="p450"/>
    <property type="match status" value="1"/>
</dbReference>
<keyword evidence="9" id="KW-1185">Reference proteome</keyword>
<dbReference type="InterPro" id="IPR002403">
    <property type="entry name" value="Cyt_P450_E_grp-IV"/>
</dbReference>
<dbReference type="InterPro" id="IPR017972">
    <property type="entry name" value="Cyt_P450_CS"/>
</dbReference>
<dbReference type="KEGG" id="ure:UREG_04195"/>
<comment type="cofactor">
    <cofactor evidence="1 6">
        <name>heme</name>
        <dbReference type="ChEBI" id="CHEBI:30413"/>
    </cofactor>
</comment>
<dbReference type="PRINTS" id="PR00465">
    <property type="entry name" value="EP450IV"/>
</dbReference>
<evidence type="ECO:0008006" key="10">
    <source>
        <dbReference type="Google" id="ProtNLM"/>
    </source>
</evidence>
<comment type="similarity">
    <text evidence="2 7">Belongs to the cytochrome P450 family.</text>
</comment>
<keyword evidence="6 7" id="KW-0349">Heme</keyword>
<dbReference type="CDD" id="cd11059">
    <property type="entry name" value="CYP_fungal"/>
    <property type="match status" value="1"/>
</dbReference>
<dbReference type="PROSITE" id="PS00086">
    <property type="entry name" value="CYTOCHROME_P450"/>
    <property type="match status" value="1"/>
</dbReference>
<evidence type="ECO:0000256" key="1">
    <source>
        <dbReference type="ARBA" id="ARBA00001971"/>
    </source>
</evidence>
<dbReference type="OMA" id="CLHRNEE"/>
<organism evidence="8 9">
    <name type="scientific">Uncinocarpus reesii (strain UAMH 1704)</name>
    <dbReference type="NCBI Taxonomy" id="336963"/>
    <lineage>
        <taxon>Eukaryota</taxon>
        <taxon>Fungi</taxon>
        <taxon>Dikarya</taxon>
        <taxon>Ascomycota</taxon>
        <taxon>Pezizomycotina</taxon>
        <taxon>Eurotiomycetes</taxon>
        <taxon>Eurotiomycetidae</taxon>
        <taxon>Onygenales</taxon>
        <taxon>Onygenaceae</taxon>
        <taxon>Uncinocarpus</taxon>
    </lineage>
</organism>
<dbReference type="HOGENOM" id="CLU_001570_14_2_1"/>
<reference evidence="9" key="1">
    <citation type="journal article" date="2009" name="Genome Res.">
        <title>Comparative genomic analyses of the human fungal pathogens Coccidioides and their relatives.</title>
        <authorList>
            <person name="Sharpton T.J."/>
            <person name="Stajich J.E."/>
            <person name="Rounsley S.D."/>
            <person name="Gardner M.J."/>
            <person name="Wortman J.R."/>
            <person name="Jordar V.S."/>
            <person name="Maiti R."/>
            <person name="Kodira C.D."/>
            <person name="Neafsey D.E."/>
            <person name="Zeng Q."/>
            <person name="Hung C.-Y."/>
            <person name="McMahan C."/>
            <person name="Muszewska A."/>
            <person name="Grynberg M."/>
            <person name="Mandel M.A."/>
            <person name="Kellner E.M."/>
            <person name="Barker B.M."/>
            <person name="Galgiani J.N."/>
            <person name="Orbach M.J."/>
            <person name="Kirkland T.N."/>
            <person name="Cole G.T."/>
            <person name="Henn M.R."/>
            <person name="Birren B.W."/>
            <person name="Taylor J.W."/>
        </authorList>
    </citation>
    <scope>NUCLEOTIDE SEQUENCE [LARGE SCALE GENOMIC DNA]</scope>
    <source>
        <strain evidence="9">UAMH 1704</strain>
    </source>
</reference>
<dbReference type="GO" id="GO:0005506">
    <property type="term" value="F:iron ion binding"/>
    <property type="evidence" value="ECO:0007669"/>
    <property type="project" value="InterPro"/>
</dbReference>
<accession>C4JMY7</accession>
<keyword evidence="5 6" id="KW-0408">Iron</keyword>
<dbReference type="GO" id="GO:0004497">
    <property type="term" value="F:monooxygenase activity"/>
    <property type="evidence" value="ECO:0007669"/>
    <property type="project" value="UniProtKB-KW"/>
</dbReference>
<dbReference type="AlphaFoldDB" id="C4JMY7"/>
<dbReference type="InParanoid" id="C4JMY7"/>
<evidence type="ECO:0000256" key="3">
    <source>
        <dbReference type="ARBA" id="ARBA00022723"/>
    </source>
</evidence>
<gene>
    <name evidence="8" type="ORF">UREG_04195</name>
</gene>
<dbReference type="InterPro" id="IPR036396">
    <property type="entry name" value="Cyt_P450_sf"/>
</dbReference>
<evidence type="ECO:0000256" key="5">
    <source>
        <dbReference type="ARBA" id="ARBA00023004"/>
    </source>
</evidence>
<feature type="binding site" description="axial binding residue" evidence="6">
    <location>
        <position position="474"/>
    </location>
    <ligand>
        <name>heme</name>
        <dbReference type="ChEBI" id="CHEBI:30413"/>
    </ligand>
    <ligandPart>
        <name>Fe</name>
        <dbReference type="ChEBI" id="CHEBI:18248"/>
    </ligandPart>
</feature>
<dbReference type="OrthoDB" id="1470350at2759"/>
<dbReference type="VEuPathDB" id="FungiDB:UREG_04195"/>
<dbReference type="SUPFAM" id="SSF48264">
    <property type="entry name" value="Cytochrome P450"/>
    <property type="match status" value="1"/>
</dbReference>